<keyword evidence="2" id="KW-1185">Reference proteome</keyword>
<accession>A0A5N6MC53</accession>
<name>A0A5N6MC53_9ASTR</name>
<evidence type="ECO:0000313" key="2">
    <source>
        <dbReference type="Proteomes" id="UP000326396"/>
    </source>
</evidence>
<protein>
    <submittedName>
        <fullName evidence="1">Uncharacterized protein</fullName>
    </submittedName>
</protein>
<dbReference type="EMBL" id="SZYD01000016">
    <property type="protein sequence ID" value="KAD3337986.1"/>
    <property type="molecule type" value="Genomic_DNA"/>
</dbReference>
<evidence type="ECO:0000313" key="1">
    <source>
        <dbReference type="EMBL" id="KAD3337986.1"/>
    </source>
</evidence>
<reference evidence="1 2" key="1">
    <citation type="submission" date="2019-05" db="EMBL/GenBank/DDBJ databases">
        <title>Mikania micrantha, genome provides insights into the molecular mechanism of rapid growth.</title>
        <authorList>
            <person name="Liu B."/>
        </authorList>
    </citation>
    <scope>NUCLEOTIDE SEQUENCE [LARGE SCALE GENOMIC DNA]</scope>
    <source>
        <strain evidence="1">NLD-2019</strain>
        <tissue evidence="1">Leaf</tissue>
    </source>
</reference>
<dbReference type="Proteomes" id="UP000326396">
    <property type="component" value="Linkage Group LG6"/>
</dbReference>
<dbReference type="AlphaFoldDB" id="A0A5N6MC53"/>
<organism evidence="1 2">
    <name type="scientific">Mikania micrantha</name>
    <name type="common">bitter vine</name>
    <dbReference type="NCBI Taxonomy" id="192012"/>
    <lineage>
        <taxon>Eukaryota</taxon>
        <taxon>Viridiplantae</taxon>
        <taxon>Streptophyta</taxon>
        <taxon>Embryophyta</taxon>
        <taxon>Tracheophyta</taxon>
        <taxon>Spermatophyta</taxon>
        <taxon>Magnoliopsida</taxon>
        <taxon>eudicotyledons</taxon>
        <taxon>Gunneridae</taxon>
        <taxon>Pentapetalae</taxon>
        <taxon>asterids</taxon>
        <taxon>campanulids</taxon>
        <taxon>Asterales</taxon>
        <taxon>Asteraceae</taxon>
        <taxon>Asteroideae</taxon>
        <taxon>Heliantheae alliance</taxon>
        <taxon>Eupatorieae</taxon>
        <taxon>Mikania</taxon>
    </lineage>
</organism>
<gene>
    <name evidence="1" type="ORF">E3N88_33507</name>
</gene>
<proteinExistence type="predicted"/>
<comment type="caution">
    <text evidence="1">The sequence shown here is derived from an EMBL/GenBank/DDBJ whole genome shotgun (WGS) entry which is preliminary data.</text>
</comment>
<sequence length="95" mass="10565">MEPRRSKKITISSKFVILPVSKHQRKGDYEIASAPSLGFEEKINAGCNSLAAAGLGKRGSRSDRQEPVWFKGACVIKERLIQIRSVRERLQGLIA</sequence>